<sequence length="35" mass="4203">MALEREDRKLLQANKILRKAPVYFAMAEPDRRFKP</sequence>
<evidence type="ECO:0000313" key="2">
    <source>
        <dbReference type="Proteomes" id="UP000015350"/>
    </source>
</evidence>
<proteinExistence type="predicted"/>
<reference evidence="1 2" key="1">
    <citation type="submission" date="2013-04" db="EMBL/GenBank/DDBJ databases">
        <authorList>
            <person name="Kuznetsov B."/>
            <person name="Ivanovsky R."/>
        </authorList>
    </citation>
    <scope>NUCLEOTIDE SEQUENCE [LARGE SCALE GENOMIC DNA]</scope>
    <source>
        <strain evidence="1 2">MGU-K5</strain>
    </source>
</reference>
<accession>S9S6T4</accession>
<dbReference type="EMBL" id="AQPH01000103">
    <property type="protein sequence ID" value="EPY00364.1"/>
    <property type="molecule type" value="Genomic_DNA"/>
</dbReference>
<gene>
    <name evidence="1" type="ORF">K678_16485</name>
</gene>
<dbReference type="Proteomes" id="UP000015350">
    <property type="component" value="Unassembled WGS sequence"/>
</dbReference>
<dbReference type="AlphaFoldDB" id="S9S6T4"/>
<comment type="caution">
    <text evidence="1">The sequence shown here is derived from an EMBL/GenBank/DDBJ whole genome shotgun (WGS) entry which is preliminary data.</text>
</comment>
<protein>
    <submittedName>
        <fullName evidence="1">Transposase IS3/IS911 family protein</fullName>
    </submittedName>
</protein>
<evidence type="ECO:0000313" key="1">
    <source>
        <dbReference type="EMBL" id="EPY00364.1"/>
    </source>
</evidence>
<organism evidence="1 2">
    <name type="scientific">Magnetospirillum fulvum MGU-K5</name>
    <dbReference type="NCBI Taxonomy" id="1316936"/>
    <lineage>
        <taxon>Bacteria</taxon>
        <taxon>Pseudomonadati</taxon>
        <taxon>Pseudomonadota</taxon>
        <taxon>Alphaproteobacteria</taxon>
        <taxon>Rhodospirillales</taxon>
        <taxon>Rhodospirillaceae</taxon>
        <taxon>Magnetospirillum</taxon>
    </lineage>
</organism>
<name>S9S6T4_MAGFU</name>